<keyword evidence="1" id="KW-0863">Zinc-finger</keyword>
<evidence type="ECO:0000313" key="4">
    <source>
        <dbReference type="EMBL" id="CDS10296.1"/>
    </source>
</evidence>
<evidence type="ECO:0000256" key="2">
    <source>
        <dbReference type="SAM" id="MobiDB-lite"/>
    </source>
</evidence>
<dbReference type="InterPro" id="IPR013087">
    <property type="entry name" value="Znf_C2H2_type"/>
</dbReference>
<name>A0A077WRP5_9FUNG</name>
<dbReference type="InterPro" id="IPR036236">
    <property type="entry name" value="Znf_C2H2_sf"/>
</dbReference>
<keyword evidence="1" id="KW-0479">Metal-binding</keyword>
<feature type="region of interest" description="Disordered" evidence="2">
    <location>
        <begin position="1"/>
        <end position="41"/>
    </location>
</feature>
<dbReference type="EMBL" id="LK023335">
    <property type="protein sequence ID" value="CDS10296.1"/>
    <property type="molecule type" value="Genomic_DNA"/>
</dbReference>
<organism evidence="4">
    <name type="scientific">Lichtheimia ramosa</name>
    <dbReference type="NCBI Taxonomy" id="688394"/>
    <lineage>
        <taxon>Eukaryota</taxon>
        <taxon>Fungi</taxon>
        <taxon>Fungi incertae sedis</taxon>
        <taxon>Mucoromycota</taxon>
        <taxon>Mucoromycotina</taxon>
        <taxon>Mucoromycetes</taxon>
        <taxon>Mucorales</taxon>
        <taxon>Lichtheimiaceae</taxon>
        <taxon>Lichtheimia</taxon>
    </lineage>
</organism>
<gene>
    <name evidence="4" type="ORF">LRAMOSA02972</name>
</gene>
<feature type="domain" description="C2H2-type" evidence="3">
    <location>
        <begin position="168"/>
        <end position="194"/>
    </location>
</feature>
<keyword evidence="1" id="KW-0862">Zinc</keyword>
<proteinExistence type="predicted"/>
<evidence type="ECO:0000259" key="3">
    <source>
        <dbReference type="PROSITE" id="PS50157"/>
    </source>
</evidence>
<sequence length="194" mass="21631">MNTPPYSQFDSHNEENDVSPLLSLNPIDTPPYSPLDLEDDDSIWDNDQDTLLLSPCITLEKEDFISSSSTSDIVNGQLRSNLAGLGITAPPSPPLQPAKALNQVLDQELCMESDIASPSSPSDLHYSMPDTMNNSIYDSYHDFSFAHNTLETHQCLESADLRAPKKLFSCTSCDKRFRRAHDVARHIRKVHSNP</sequence>
<accession>A0A077WRP5</accession>
<dbReference type="AlphaFoldDB" id="A0A077WRP5"/>
<protein>
    <recommendedName>
        <fullName evidence="3">C2H2-type domain-containing protein</fullName>
    </recommendedName>
</protein>
<dbReference type="GO" id="GO:0008270">
    <property type="term" value="F:zinc ion binding"/>
    <property type="evidence" value="ECO:0007669"/>
    <property type="project" value="UniProtKB-KW"/>
</dbReference>
<reference evidence="4" key="1">
    <citation type="journal article" date="2014" name="Genome Announc.">
        <title>De novo whole-genome sequence and genome annotation of Lichtheimia ramosa.</title>
        <authorList>
            <person name="Linde J."/>
            <person name="Schwartze V."/>
            <person name="Binder U."/>
            <person name="Lass-Florl C."/>
            <person name="Voigt K."/>
            <person name="Horn F."/>
        </authorList>
    </citation>
    <scope>NUCLEOTIDE SEQUENCE</scope>
    <source>
        <strain evidence="4">JMRC FSU:6197</strain>
    </source>
</reference>
<dbReference type="PROSITE" id="PS00028">
    <property type="entry name" value="ZINC_FINGER_C2H2_1"/>
    <property type="match status" value="1"/>
</dbReference>
<evidence type="ECO:0000256" key="1">
    <source>
        <dbReference type="PROSITE-ProRule" id="PRU00042"/>
    </source>
</evidence>
<dbReference type="SUPFAM" id="SSF57667">
    <property type="entry name" value="beta-beta-alpha zinc fingers"/>
    <property type="match status" value="1"/>
</dbReference>
<dbReference type="Gene3D" id="3.30.160.60">
    <property type="entry name" value="Classic Zinc Finger"/>
    <property type="match status" value="1"/>
</dbReference>
<dbReference type="OrthoDB" id="2250787at2759"/>
<dbReference type="PROSITE" id="PS50157">
    <property type="entry name" value="ZINC_FINGER_C2H2_2"/>
    <property type="match status" value="1"/>
</dbReference>
<feature type="compositionally biased region" description="Polar residues" evidence="2">
    <location>
        <begin position="1"/>
        <end position="10"/>
    </location>
</feature>